<dbReference type="EMBL" id="BAAAZO010000001">
    <property type="protein sequence ID" value="GAA3592223.1"/>
    <property type="molecule type" value="Genomic_DNA"/>
</dbReference>
<feature type="domain" description="Helicase C-terminal" evidence="9">
    <location>
        <begin position="294"/>
        <end position="455"/>
    </location>
</feature>
<feature type="domain" description="DEAD-box RNA helicase Q" evidence="10">
    <location>
        <begin position="62"/>
        <end position="90"/>
    </location>
</feature>
<keyword evidence="1" id="KW-0547">Nucleotide-binding</keyword>
<dbReference type="InterPro" id="IPR027417">
    <property type="entry name" value="P-loop_NTPase"/>
</dbReference>
<evidence type="ECO:0000256" key="5">
    <source>
        <dbReference type="ARBA" id="ARBA00038437"/>
    </source>
</evidence>
<dbReference type="PANTHER" id="PTHR47959:SF13">
    <property type="entry name" value="ATP-DEPENDENT RNA HELICASE RHLE"/>
    <property type="match status" value="1"/>
</dbReference>
<evidence type="ECO:0000256" key="7">
    <source>
        <dbReference type="SAM" id="MobiDB-lite"/>
    </source>
</evidence>
<dbReference type="Pfam" id="PF00270">
    <property type="entry name" value="DEAD"/>
    <property type="match status" value="1"/>
</dbReference>
<dbReference type="InterPro" id="IPR014014">
    <property type="entry name" value="RNA_helicase_DEAD_Q_motif"/>
</dbReference>
<evidence type="ECO:0000256" key="2">
    <source>
        <dbReference type="ARBA" id="ARBA00022801"/>
    </source>
</evidence>
<dbReference type="InterPro" id="IPR001650">
    <property type="entry name" value="Helicase_C-like"/>
</dbReference>
<dbReference type="Pfam" id="PF00271">
    <property type="entry name" value="Helicase_C"/>
    <property type="match status" value="1"/>
</dbReference>
<organism evidence="11 12">
    <name type="scientific">Kineosporia mesophila</name>
    <dbReference type="NCBI Taxonomy" id="566012"/>
    <lineage>
        <taxon>Bacteria</taxon>
        <taxon>Bacillati</taxon>
        <taxon>Actinomycetota</taxon>
        <taxon>Actinomycetes</taxon>
        <taxon>Kineosporiales</taxon>
        <taxon>Kineosporiaceae</taxon>
        <taxon>Kineosporia</taxon>
    </lineage>
</organism>
<comment type="caution">
    <text evidence="11">The sequence shown here is derived from an EMBL/GenBank/DDBJ whole genome shotgun (WGS) entry which is preliminary data.</text>
</comment>
<dbReference type="CDD" id="cd00268">
    <property type="entry name" value="DEADc"/>
    <property type="match status" value="1"/>
</dbReference>
<evidence type="ECO:0000256" key="3">
    <source>
        <dbReference type="ARBA" id="ARBA00022806"/>
    </source>
</evidence>
<reference evidence="12" key="1">
    <citation type="journal article" date="2019" name="Int. J. Syst. Evol. Microbiol.">
        <title>The Global Catalogue of Microorganisms (GCM) 10K type strain sequencing project: providing services to taxonomists for standard genome sequencing and annotation.</title>
        <authorList>
            <consortium name="The Broad Institute Genomics Platform"/>
            <consortium name="The Broad Institute Genome Sequencing Center for Infectious Disease"/>
            <person name="Wu L."/>
            <person name="Ma J."/>
        </authorList>
    </citation>
    <scope>NUCLEOTIDE SEQUENCE [LARGE SCALE GENOMIC DNA]</scope>
    <source>
        <strain evidence="12">JCM 16902</strain>
    </source>
</reference>
<evidence type="ECO:0000259" key="8">
    <source>
        <dbReference type="PROSITE" id="PS51192"/>
    </source>
</evidence>
<dbReference type="CDD" id="cd18787">
    <property type="entry name" value="SF2_C_DEAD"/>
    <property type="match status" value="1"/>
</dbReference>
<dbReference type="Proteomes" id="UP001501074">
    <property type="component" value="Unassembled WGS sequence"/>
</dbReference>
<dbReference type="PROSITE" id="PS51192">
    <property type="entry name" value="HELICASE_ATP_BIND_1"/>
    <property type="match status" value="1"/>
</dbReference>
<dbReference type="PANTHER" id="PTHR47959">
    <property type="entry name" value="ATP-DEPENDENT RNA HELICASE RHLE-RELATED"/>
    <property type="match status" value="1"/>
</dbReference>
<keyword evidence="3 11" id="KW-0347">Helicase</keyword>
<keyword evidence="12" id="KW-1185">Reference proteome</keyword>
<dbReference type="SUPFAM" id="SSF52540">
    <property type="entry name" value="P-loop containing nucleoside triphosphate hydrolases"/>
    <property type="match status" value="1"/>
</dbReference>
<dbReference type="SMART" id="SM00490">
    <property type="entry name" value="HELICc"/>
    <property type="match status" value="1"/>
</dbReference>
<comment type="similarity">
    <text evidence="5">Belongs to the DEAD box helicase family.</text>
</comment>
<feature type="region of interest" description="Disordered" evidence="7">
    <location>
        <begin position="1"/>
        <end position="47"/>
    </location>
</feature>
<gene>
    <name evidence="11" type="ORF">GCM10022223_03610</name>
</gene>
<feature type="short sequence motif" description="Q motif" evidence="6">
    <location>
        <begin position="62"/>
        <end position="90"/>
    </location>
</feature>
<accession>A0ABP6Z001</accession>
<feature type="compositionally biased region" description="Gly residues" evidence="7">
    <location>
        <begin position="471"/>
        <end position="502"/>
    </location>
</feature>
<keyword evidence="4" id="KW-0067">ATP-binding</keyword>
<sequence length="514" mass="54393">MPYTTDRPRSSGSRFGGSNQPRRSSGRPSGPRRSGRPRPPAGPNPLEQALTAAAEAPAPDDQSFVELGLPRQLVTALAAEGMEKPFAIQTRVLPDALAKRDVLGRAQTGSGKTLAFGIPVLARLAAEPKQRVASTPRAIILVPTRELARQVNEALNPLSRPLGLRVTTVVGGLSISRQIDALRRGVDVVVATPGRLIDLMDRRAADLSQVEISVLDEADHMADLGFLPAVRRILDATPVDTQRLLLSATLDGGVDKLVTEYLNEPAFHAVKQTTDAATAMDHKVFALSGAAEKLLVASEIAIRPARTIFFVRTKHGADRLARQLSRAGAEATAIHGNLNQNQRQRALDAFAAGSPRVLVATDVAARGIHVDDVDLVVHYDLPGDHKDYLHRSGRTARAGARGTVVAFAEPGQTREINRLHRDASVTATMDQVHPGHAAVREIAESGEPFEVRPLAPARPERSSGGQRRRSGGGGGVGGGMRREGGGGFGAPRGGRPAGGGSGRPSRGPRQAPIN</sequence>
<evidence type="ECO:0000256" key="1">
    <source>
        <dbReference type="ARBA" id="ARBA00022741"/>
    </source>
</evidence>
<dbReference type="InterPro" id="IPR014001">
    <property type="entry name" value="Helicase_ATP-bd"/>
</dbReference>
<evidence type="ECO:0000256" key="4">
    <source>
        <dbReference type="ARBA" id="ARBA00022840"/>
    </source>
</evidence>
<dbReference type="PROSITE" id="PS51195">
    <property type="entry name" value="Q_MOTIF"/>
    <property type="match status" value="1"/>
</dbReference>
<evidence type="ECO:0000256" key="6">
    <source>
        <dbReference type="PROSITE-ProRule" id="PRU00552"/>
    </source>
</evidence>
<name>A0ABP6Z001_9ACTN</name>
<feature type="domain" description="Helicase ATP-binding" evidence="8">
    <location>
        <begin position="93"/>
        <end position="268"/>
    </location>
</feature>
<dbReference type="InterPro" id="IPR011545">
    <property type="entry name" value="DEAD/DEAH_box_helicase_dom"/>
</dbReference>
<dbReference type="Gene3D" id="3.40.50.300">
    <property type="entry name" value="P-loop containing nucleotide triphosphate hydrolases"/>
    <property type="match status" value="2"/>
</dbReference>
<dbReference type="InterPro" id="IPR044742">
    <property type="entry name" value="DEAD/DEAH_RhlB"/>
</dbReference>
<feature type="region of interest" description="Disordered" evidence="7">
    <location>
        <begin position="445"/>
        <end position="514"/>
    </location>
</feature>
<dbReference type="GO" id="GO:0004386">
    <property type="term" value="F:helicase activity"/>
    <property type="evidence" value="ECO:0007669"/>
    <property type="project" value="UniProtKB-KW"/>
</dbReference>
<evidence type="ECO:0000313" key="11">
    <source>
        <dbReference type="EMBL" id="GAA3592223.1"/>
    </source>
</evidence>
<feature type="compositionally biased region" description="Low complexity" evidence="7">
    <location>
        <begin position="10"/>
        <end position="32"/>
    </location>
</feature>
<dbReference type="RefSeq" id="WP_231484992.1">
    <property type="nucleotide sequence ID" value="NZ_BAAAZO010000001.1"/>
</dbReference>
<feature type="compositionally biased region" description="Low complexity" evidence="7">
    <location>
        <begin position="503"/>
        <end position="514"/>
    </location>
</feature>
<protein>
    <submittedName>
        <fullName evidence="11">DEAD/DEAH box helicase</fullName>
    </submittedName>
</protein>
<evidence type="ECO:0000259" key="9">
    <source>
        <dbReference type="PROSITE" id="PS51194"/>
    </source>
</evidence>
<dbReference type="SMART" id="SM00487">
    <property type="entry name" value="DEXDc"/>
    <property type="match status" value="1"/>
</dbReference>
<evidence type="ECO:0000313" key="12">
    <source>
        <dbReference type="Proteomes" id="UP001501074"/>
    </source>
</evidence>
<evidence type="ECO:0000259" key="10">
    <source>
        <dbReference type="PROSITE" id="PS51195"/>
    </source>
</evidence>
<proteinExistence type="inferred from homology"/>
<keyword evidence="2" id="KW-0378">Hydrolase</keyword>
<dbReference type="PROSITE" id="PS51194">
    <property type="entry name" value="HELICASE_CTER"/>
    <property type="match status" value="1"/>
</dbReference>
<dbReference type="InterPro" id="IPR050079">
    <property type="entry name" value="DEAD_box_RNA_helicase"/>
</dbReference>